<dbReference type="GO" id="GO:0003677">
    <property type="term" value="F:DNA binding"/>
    <property type="evidence" value="ECO:0007669"/>
    <property type="project" value="UniProtKB-KW"/>
</dbReference>
<keyword evidence="5 15" id="KW-0808">Transferase</keyword>
<dbReference type="InterPro" id="IPR000722">
    <property type="entry name" value="RNA_pol_asu"/>
</dbReference>
<dbReference type="Gene3D" id="2.40.40.20">
    <property type="match status" value="1"/>
</dbReference>
<dbReference type="InterPro" id="IPR038593">
    <property type="entry name" value="RNA_pol_Rpb1_7_sf"/>
</dbReference>
<keyword evidence="11" id="KW-0238">DNA-binding</keyword>
<dbReference type="FunFam" id="2.40.40.20:FF:000019">
    <property type="entry name" value="DNA-directed RNA polymerase II subunit RPB1"/>
    <property type="match status" value="1"/>
</dbReference>
<evidence type="ECO:0000256" key="3">
    <source>
        <dbReference type="ARBA" id="ARBA00022478"/>
    </source>
</evidence>
<dbReference type="CDD" id="cd02733">
    <property type="entry name" value="RNAP_II_RPB1_N"/>
    <property type="match status" value="1"/>
</dbReference>
<dbReference type="InterPro" id="IPR007080">
    <property type="entry name" value="RNA_pol_Rpb1_1"/>
</dbReference>
<evidence type="ECO:0000256" key="16">
    <source>
        <dbReference type="SAM" id="MobiDB-lite"/>
    </source>
</evidence>
<keyword evidence="4" id="KW-0597">Phosphoprotein</keyword>
<evidence type="ECO:0000256" key="12">
    <source>
        <dbReference type="ARBA" id="ARBA00023163"/>
    </source>
</evidence>
<dbReference type="Gene3D" id="4.10.860.120">
    <property type="entry name" value="RNA polymerase II, clamp domain"/>
    <property type="match status" value="1"/>
</dbReference>
<dbReference type="Gene3D" id="1.10.274.100">
    <property type="entry name" value="RNA polymerase Rpb1, domain 3"/>
    <property type="match status" value="1"/>
</dbReference>
<evidence type="ECO:0000256" key="15">
    <source>
        <dbReference type="RuleBase" id="RU004279"/>
    </source>
</evidence>
<evidence type="ECO:0000256" key="7">
    <source>
        <dbReference type="ARBA" id="ARBA00022723"/>
    </source>
</evidence>
<dbReference type="InterPro" id="IPR044893">
    <property type="entry name" value="RNA_pol_Rpb1_clamp_domain"/>
</dbReference>
<dbReference type="Pfam" id="PF05001">
    <property type="entry name" value="RNA_pol_Rpb1_R"/>
    <property type="match status" value="7"/>
</dbReference>
<dbReference type="Gene3D" id="6.20.50.80">
    <property type="match status" value="1"/>
</dbReference>
<evidence type="ECO:0000256" key="10">
    <source>
        <dbReference type="ARBA" id="ARBA00022842"/>
    </source>
</evidence>
<evidence type="ECO:0000256" key="6">
    <source>
        <dbReference type="ARBA" id="ARBA00022695"/>
    </source>
</evidence>
<dbReference type="Pfam" id="PF04983">
    <property type="entry name" value="RNA_pol_Rpb1_3"/>
    <property type="match status" value="1"/>
</dbReference>
<keyword evidence="8" id="KW-0677">Repeat</keyword>
<keyword evidence="6 15" id="KW-0548">Nucleotidyltransferase</keyword>
<dbReference type="Gene3D" id="3.30.1490.180">
    <property type="entry name" value="RNA polymerase ii"/>
    <property type="match status" value="1"/>
</dbReference>
<dbReference type="InterPro" id="IPR042102">
    <property type="entry name" value="RNA_pol_Rpb1_3_sf"/>
</dbReference>
<dbReference type="Pfam" id="PF05000">
    <property type="entry name" value="RNA_pol_Rpb1_4"/>
    <property type="match status" value="1"/>
</dbReference>
<dbReference type="FunFam" id="1.10.132.30:FF:000001">
    <property type="entry name" value="DNA-directed RNA polymerase subunit"/>
    <property type="match status" value="1"/>
</dbReference>
<protein>
    <recommendedName>
        <fullName evidence="15">DNA-directed RNA polymerase subunit</fullName>
        <ecNumber evidence="15">2.7.7.6</ecNumber>
    </recommendedName>
</protein>
<dbReference type="GO" id="GO:0003899">
    <property type="term" value="F:DNA-directed RNA polymerase activity"/>
    <property type="evidence" value="ECO:0007669"/>
    <property type="project" value="UniProtKB-EC"/>
</dbReference>
<feature type="region of interest" description="Disordered" evidence="16">
    <location>
        <begin position="16"/>
        <end position="42"/>
    </location>
</feature>
<keyword evidence="9" id="KW-0862">Zinc</keyword>
<dbReference type="InterPro" id="IPR007073">
    <property type="entry name" value="RNA_pol_Rpb1_7"/>
</dbReference>
<keyword evidence="13" id="KW-0539">Nucleus</keyword>
<evidence type="ECO:0000256" key="4">
    <source>
        <dbReference type="ARBA" id="ARBA00022553"/>
    </source>
</evidence>
<dbReference type="InterPro" id="IPR006592">
    <property type="entry name" value="RNA_pol_N"/>
</dbReference>
<organism evidence="18">
    <name type="scientific">Sparassis latifolia</name>
    <dbReference type="NCBI Taxonomy" id="1202976"/>
    <lineage>
        <taxon>Eukaryota</taxon>
        <taxon>Fungi</taxon>
        <taxon>Dikarya</taxon>
        <taxon>Basidiomycota</taxon>
        <taxon>Agaricomycotina</taxon>
        <taxon>Agaricomycetes</taxon>
        <taxon>Polyporales</taxon>
        <taxon>Sparassidaceae</taxon>
        <taxon>Sparassis</taxon>
    </lineage>
</organism>
<dbReference type="SMART" id="SM00663">
    <property type="entry name" value="RPOLA_N"/>
    <property type="match status" value="1"/>
</dbReference>
<dbReference type="InterPro" id="IPR000684">
    <property type="entry name" value="RNA_pol_II_repeat_euk"/>
</dbReference>
<comment type="similarity">
    <text evidence="2 15">Belongs to the RNA polymerase beta' chain family.</text>
</comment>
<dbReference type="InterPro" id="IPR007081">
    <property type="entry name" value="RNA_pol_Rpb1_5"/>
</dbReference>
<evidence type="ECO:0000256" key="13">
    <source>
        <dbReference type="ARBA" id="ARBA00023242"/>
    </source>
</evidence>
<dbReference type="Gene3D" id="3.30.1360.140">
    <property type="match status" value="1"/>
</dbReference>
<dbReference type="InterPro" id="IPR007083">
    <property type="entry name" value="RNA_pol_Rpb1_4"/>
</dbReference>
<comment type="subcellular location">
    <subcellularLocation>
        <location evidence="1">Nucleus</location>
    </subcellularLocation>
</comment>
<comment type="function">
    <text evidence="15">DNA-dependent RNA polymerase catalyzes the transcription of DNA into RNA using the four ribonucleoside triphosphates as substrates.</text>
</comment>
<proteinExistence type="evidence at transcript level"/>
<dbReference type="InterPro" id="IPR007075">
    <property type="entry name" value="RNA_pol_Rpb1_6"/>
</dbReference>
<dbReference type="InterPro" id="IPR038120">
    <property type="entry name" value="Rpb1_funnel_sf"/>
</dbReference>
<dbReference type="Pfam" id="PF04998">
    <property type="entry name" value="RNA_pol_Rpb1_5"/>
    <property type="match status" value="1"/>
</dbReference>
<comment type="catalytic activity">
    <reaction evidence="14 15">
        <text>RNA(n) + a ribonucleoside 5'-triphosphate = RNA(n+1) + diphosphate</text>
        <dbReference type="Rhea" id="RHEA:21248"/>
        <dbReference type="Rhea" id="RHEA-COMP:14527"/>
        <dbReference type="Rhea" id="RHEA-COMP:17342"/>
        <dbReference type="ChEBI" id="CHEBI:33019"/>
        <dbReference type="ChEBI" id="CHEBI:61557"/>
        <dbReference type="ChEBI" id="CHEBI:140395"/>
        <dbReference type="EC" id="2.7.7.6"/>
    </reaction>
</comment>
<dbReference type="FunFam" id="3.30.1360.140:FF:000001">
    <property type="entry name" value="DNA-directed RNA polymerase subunit"/>
    <property type="match status" value="1"/>
</dbReference>
<dbReference type="GO" id="GO:0006368">
    <property type="term" value="P:transcription elongation by RNA polymerase II"/>
    <property type="evidence" value="ECO:0007669"/>
    <property type="project" value="UniProtKB-ARBA"/>
</dbReference>
<reference evidence="18" key="1">
    <citation type="submission" date="2017-09" db="EMBL/GenBank/DDBJ databases">
        <title>Reliable reference gene selection for Sparassis latifolia gene expression studies under different developmental stages and light condition.</title>
        <authorList>
            <person name="Yang C."/>
            <person name="Ma L."/>
            <person name="Ying Z."/>
            <person name="Jiang X."/>
            <person name="Lin Y."/>
        </authorList>
    </citation>
    <scope>NUCLEOTIDE SEQUENCE</scope>
    <source>
        <strain evidence="18">SP-C</strain>
    </source>
</reference>
<feature type="compositionally biased region" description="Low complexity" evidence="16">
    <location>
        <begin position="1462"/>
        <end position="1588"/>
    </location>
</feature>
<dbReference type="EC" id="2.7.7.6" evidence="15"/>
<keyword evidence="3 15" id="KW-0240">DNA-directed RNA polymerase</keyword>
<dbReference type="FunFam" id="1.10.150.390:FF:000001">
    <property type="entry name" value="DNA-directed RNA polymerase subunit"/>
    <property type="match status" value="1"/>
</dbReference>
<dbReference type="PANTHER" id="PTHR19376:SF37">
    <property type="entry name" value="DNA-DIRECTED RNA POLYMERASE II SUBUNIT RPB1"/>
    <property type="match status" value="1"/>
</dbReference>
<accession>A0A678X4L7</accession>
<evidence type="ECO:0000256" key="11">
    <source>
        <dbReference type="ARBA" id="ARBA00023125"/>
    </source>
</evidence>
<dbReference type="CDD" id="cd02584">
    <property type="entry name" value="RNAP_II_Rpb1_C"/>
    <property type="match status" value="1"/>
</dbReference>
<dbReference type="Gene3D" id="1.10.132.30">
    <property type="match status" value="1"/>
</dbReference>
<dbReference type="InterPro" id="IPR045867">
    <property type="entry name" value="DNA-dir_RpoC_beta_prime"/>
</dbReference>
<evidence type="ECO:0000256" key="2">
    <source>
        <dbReference type="ARBA" id="ARBA00006460"/>
    </source>
</evidence>
<dbReference type="FunFam" id="3.30.1490.180:FF:000001">
    <property type="entry name" value="DNA-directed RNA polymerase subunit"/>
    <property type="match status" value="1"/>
</dbReference>
<feature type="region of interest" description="Disordered" evidence="16">
    <location>
        <begin position="1409"/>
        <end position="1428"/>
    </location>
</feature>
<evidence type="ECO:0000259" key="17">
    <source>
        <dbReference type="SMART" id="SM00663"/>
    </source>
</evidence>
<dbReference type="Gene3D" id="1.10.150.390">
    <property type="match status" value="1"/>
</dbReference>
<name>A0A678X4L7_9APHY</name>
<dbReference type="Pfam" id="PF04992">
    <property type="entry name" value="RNA_pol_Rpb1_6"/>
    <property type="match status" value="1"/>
</dbReference>
<dbReference type="Pfam" id="PF04997">
    <property type="entry name" value="RNA_pol_Rpb1_1"/>
    <property type="match status" value="1"/>
</dbReference>
<feature type="compositionally biased region" description="Polar residues" evidence="16">
    <location>
        <begin position="1596"/>
        <end position="1612"/>
    </location>
</feature>
<keyword evidence="10" id="KW-0460">Magnesium</keyword>
<evidence type="ECO:0000256" key="1">
    <source>
        <dbReference type="ARBA" id="ARBA00004123"/>
    </source>
</evidence>
<evidence type="ECO:0000256" key="8">
    <source>
        <dbReference type="ARBA" id="ARBA00022737"/>
    </source>
</evidence>
<dbReference type="GO" id="GO:0006367">
    <property type="term" value="P:transcription initiation at RNA polymerase II promoter"/>
    <property type="evidence" value="ECO:0007669"/>
    <property type="project" value="UniProtKB-ARBA"/>
</dbReference>
<dbReference type="FunFam" id="1.10.274.100:FF:000001">
    <property type="entry name" value="DNA-directed RNA polymerase subunit"/>
    <property type="match status" value="1"/>
</dbReference>
<dbReference type="GO" id="GO:0046872">
    <property type="term" value="F:metal ion binding"/>
    <property type="evidence" value="ECO:0007669"/>
    <property type="project" value="UniProtKB-KW"/>
</dbReference>
<dbReference type="EMBL" id="MF975757">
    <property type="protein sequence ID" value="AYN55352.1"/>
    <property type="molecule type" value="mRNA"/>
</dbReference>
<evidence type="ECO:0000313" key="18">
    <source>
        <dbReference type="EMBL" id="AYN55352.1"/>
    </source>
</evidence>
<sequence>MQAVWAYCKGKMICESDEPKEDNDGMENDEPKKGHGGCGATQPLIRKEGLKLFVQYKRSKDEDEEVKSLQPDKRLFPPHEVYTALKKISDSDLHLLGLSDEYARPEWMILTVMPVPPPPVRPSIAVDGGTMRSEDDLTYKLGDIIKASANVRRCEQEGAPAHVITEFEQLLQFHVATYMDNDIAGIPQALQKSGRPVKAIRARLKGKEGRLRGNLMGKRVDFSARTVITGDPNLELDEVGVPKSIAMNLTFPERVTPYNIAYLQELVRNGPTAYPGARYVVRDTGERIDLRYNKRADAFLQYGWIVERHLKDGDFVLFNRQPSLHKMSMMSHRVKLMPYSTFRLNLSVTPPYNADFDGDEMNMHVPQSEETRAELSQIAWVPRQIITPQANRPVMGIVQDALCGVRKFTLRDTFLDWNQVQNILLWVPDWDGTVPVPAIIKPKPLWTGKQILSLCIPRGINIFRSPDPKSSNPVFDDGMMIENGEIIFGIVEKKTVGATQAGLIHVVFREKGPEATRQLFTGLQTVVNFWLFHNGFSIGIGDTIADRKTMEHITDQIAIRKVNVTQAIDDAAHDRLKAAPGMTIRESFESRVVRELNMARDQTGKYALEHVKEDNNVKQMVTAGSKGSFINMSQMSVCVGQQVVEGQRIPFGFRHRTLPHFTKDDFSPEARGFVENSYLRGLTPQEFFFHAMAGREGLIDTAVKTAETGYIQRRLVKALEDVMVCYDGTVRNSLGDLIQFVYGEDGMDGAFIERQQLETYNLNNREFEHDYRVDVTDPSGGFLPGVLQVGLDDSSLELQAKLDEEFAQLVEDRRLLREFVFRGMDPTLTHYLPVNLQRIVQNAMQIFHIDRRKPSDLEPAYIVEAVRDLAERLVVVRGINAVAKESQDNATLMFRIHLRATFAARRVLEKFHLNREAFEWVLGEIESKFNQSLAHPGEMCGTLAAQSIGEPATQMTLNTFHYAGVSSKNVTLGVPRLKEIINVATNVKTPSLSVYLQPEIAKVDVLAKKVQQELAFTSLRTVTAAVEIWYDPDPSSTIIEEDSVFVESFFAIPDEEVESKLHLQSPWLLRLELDRAKMIDRKLTMPYVAGRIAESFKTDLFVIWSEDNSEKLIIRCRVLGGAEKDEDGMGTVEEDIFLRQLENTMLNSISLRGVPGIQRVFLMEHDKVVITPEGSIEARAEKEWVLETDGVNLKTVMCIDGVDYKRTYSNSCVEIFNVLGIEAARAAIMRELRGVIEFDGSYVNYRHLALLCDLMTHRGTLMAITRHGINRADTGALMRCSFEETVEILMEAAAVGEKDDCHGIAENVMFGQMAPMGTGAFDVALDIDMLKDVIVDHRLPVQNMLAGQVDGGITPGQVAMTPYDSNSPMWQGSSFKGEAAVFTPLAVHGGEDAASFSYTGFGVSPRGAGGMSPAAPGYSPSSPNVYSPTSPYVPPSPYGGATSPFGTSPYATSPFYDPARGPTSPTYSPTSPALNLTSPGYSPTSPRYSPTSPSFSPTSPRYSPQSPSFSPTSPRYSPTSPSFSPASPRSPAQMSPSSPKYSPTSPASPSSPKYSPTSPAYSPASPAYSPASPAYSPTSPQWSPSSPAQQPPPQQNGTTTRSHSYSTSPSWD</sequence>
<dbReference type="Pfam" id="PF00623">
    <property type="entry name" value="RNA_pol_Rpb1_2"/>
    <property type="match status" value="1"/>
</dbReference>
<feature type="domain" description="RNA polymerase N-terminal" evidence="17">
    <location>
        <begin position="106"/>
        <end position="409"/>
    </location>
</feature>
<dbReference type="PROSITE" id="PS00115">
    <property type="entry name" value="RNA_POL_II_REPEAT"/>
    <property type="match status" value="2"/>
</dbReference>
<dbReference type="InterPro" id="IPR007066">
    <property type="entry name" value="RNA_pol_Rpb1_3"/>
</dbReference>
<keyword evidence="7" id="KW-0479">Metal-binding</keyword>
<dbReference type="PANTHER" id="PTHR19376">
    <property type="entry name" value="DNA-DIRECTED RNA POLYMERASE"/>
    <property type="match status" value="1"/>
</dbReference>
<dbReference type="Gene3D" id="6.10.250.2940">
    <property type="match status" value="1"/>
</dbReference>
<dbReference type="GO" id="GO:0005665">
    <property type="term" value="C:RNA polymerase II, core complex"/>
    <property type="evidence" value="ECO:0007669"/>
    <property type="project" value="UniProtKB-ARBA"/>
</dbReference>
<dbReference type="SUPFAM" id="SSF64484">
    <property type="entry name" value="beta and beta-prime subunits of DNA dependent RNA-polymerase"/>
    <property type="match status" value="1"/>
</dbReference>
<feature type="compositionally biased region" description="Acidic residues" evidence="16">
    <location>
        <begin position="16"/>
        <end position="28"/>
    </location>
</feature>
<evidence type="ECO:0000256" key="9">
    <source>
        <dbReference type="ARBA" id="ARBA00022833"/>
    </source>
</evidence>
<feature type="region of interest" description="Disordered" evidence="16">
    <location>
        <begin position="1453"/>
        <end position="1612"/>
    </location>
</feature>
<evidence type="ECO:0000256" key="5">
    <source>
        <dbReference type="ARBA" id="ARBA00022679"/>
    </source>
</evidence>
<keyword evidence="12 15" id="KW-0804">Transcription</keyword>
<evidence type="ECO:0000256" key="14">
    <source>
        <dbReference type="ARBA" id="ARBA00048552"/>
    </source>
</evidence>
<dbReference type="Pfam" id="PF04990">
    <property type="entry name" value="RNA_pol_Rpb1_7"/>
    <property type="match status" value="1"/>
</dbReference>
<feature type="compositionally biased region" description="Low complexity" evidence="16">
    <location>
        <begin position="1411"/>
        <end position="1428"/>
    </location>
</feature>